<dbReference type="Proteomes" id="UP001516400">
    <property type="component" value="Unassembled WGS sequence"/>
</dbReference>
<evidence type="ECO:0000256" key="1">
    <source>
        <dbReference type="SAM" id="MobiDB-lite"/>
    </source>
</evidence>
<organism evidence="2 3">
    <name type="scientific">Cryptolaemus montrouzieri</name>
    <dbReference type="NCBI Taxonomy" id="559131"/>
    <lineage>
        <taxon>Eukaryota</taxon>
        <taxon>Metazoa</taxon>
        <taxon>Ecdysozoa</taxon>
        <taxon>Arthropoda</taxon>
        <taxon>Hexapoda</taxon>
        <taxon>Insecta</taxon>
        <taxon>Pterygota</taxon>
        <taxon>Neoptera</taxon>
        <taxon>Endopterygota</taxon>
        <taxon>Coleoptera</taxon>
        <taxon>Polyphaga</taxon>
        <taxon>Cucujiformia</taxon>
        <taxon>Coccinelloidea</taxon>
        <taxon>Coccinellidae</taxon>
        <taxon>Scymninae</taxon>
        <taxon>Scymnini</taxon>
        <taxon>Cryptolaemus</taxon>
    </lineage>
</organism>
<comment type="caution">
    <text evidence="2">The sequence shown here is derived from an EMBL/GenBank/DDBJ whole genome shotgun (WGS) entry which is preliminary data.</text>
</comment>
<dbReference type="EMBL" id="JABFTP020000001">
    <property type="protein sequence ID" value="KAL3266317.1"/>
    <property type="molecule type" value="Genomic_DNA"/>
</dbReference>
<evidence type="ECO:0000313" key="3">
    <source>
        <dbReference type="Proteomes" id="UP001516400"/>
    </source>
</evidence>
<feature type="region of interest" description="Disordered" evidence="1">
    <location>
        <begin position="1"/>
        <end position="34"/>
    </location>
</feature>
<protein>
    <submittedName>
        <fullName evidence="2">Uncharacterized protein</fullName>
    </submittedName>
</protein>
<sequence>MSNSDLSDPNPENPLSGNNTDSSDDVAMRDENAVPTDEDADCFFCHGKYSDEKGGKKEYSAKSSYGDQKAHFESSIKYLKLIKTYNRCMASGVMRPWTIGSKVYS</sequence>
<evidence type="ECO:0000313" key="2">
    <source>
        <dbReference type="EMBL" id="KAL3266317.1"/>
    </source>
</evidence>
<keyword evidence="3" id="KW-1185">Reference proteome</keyword>
<dbReference type="AlphaFoldDB" id="A0ABD2MIX4"/>
<name>A0ABD2MIX4_9CUCU</name>
<accession>A0ABD2MIX4</accession>
<reference evidence="2 3" key="1">
    <citation type="journal article" date="2021" name="BMC Biol.">
        <title>Horizontally acquired antibacterial genes associated with adaptive radiation of ladybird beetles.</title>
        <authorList>
            <person name="Li H.S."/>
            <person name="Tang X.F."/>
            <person name="Huang Y.H."/>
            <person name="Xu Z.Y."/>
            <person name="Chen M.L."/>
            <person name="Du X.Y."/>
            <person name="Qiu B.Y."/>
            <person name="Chen P.T."/>
            <person name="Zhang W."/>
            <person name="Slipinski A."/>
            <person name="Escalona H.E."/>
            <person name="Waterhouse R.M."/>
            <person name="Zwick A."/>
            <person name="Pang H."/>
        </authorList>
    </citation>
    <scope>NUCLEOTIDE SEQUENCE [LARGE SCALE GENOMIC DNA]</scope>
    <source>
        <strain evidence="2">SYSU2018</strain>
    </source>
</reference>
<proteinExistence type="predicted"/>
<gene>
    <name evidence="2" type="ORF">HHI36_010495</name>
</gene>